<dbReference type="GO" id="GO:0000455">
    <property type="term" value="P:enzyme-directed rRNA pseudouridine synthesis"/>
    <property type="evidence" value="ECO:0007669"/>
    <property type="project" value="TreeGrafter"/>
</dbReference>
<proteinExistence type="inferred from homology"/>
<evidence type="ECO:0000313" key="6">
    <source>
        <dbReference type="Proteomes" id="UP000015816"/>
    </source>
</evidence>
<dbReference type="EMBL" id="AVNI01000002">
    <property type="protein sequence ID" value="EQD88457.1"/>
    <property type="molecule type" value="Genomic_DNA"/>
</dbReference>
<dbReference type="PATRIC" id="fig|1352357.3.peg.747"/>
<comment type="caution">
    <text evidence="5">The sequence shown here is derived from an EMBL/GenBank/DDBJ whole genome shotgun (WGS) entry which is preliminary data.</text>
</comment>
<dbReference type="InterPro" id="IPR020103">
    <property type="entry name" value="PsdUridine_synth_cat_dom_sf"/>
</dbReference>
<dbReference type="GO" id="GO:0009982">
    <property type="term" value="F:pseudouridine synthase activity"/>
    <property type="evidence" value="ECO:0007669"/>
    <property type="project" value="InterPro"/>
</dbReference>
<dbReference type="Gene3D" id="3.30.2350.10">
    <property type="entry name" value="Pseudouridine synthase"/>
    <property type="match status" value="1"/>
</dbReference>
<gene>
    <name evidence="5" type="ORF">HPSA50_0770</name>
</gene>
<evidence type="ECO:0000313" key="5">
    <source>
        <dbReference type="EMBL" id="EQD88457.1"/>
    </source>
</evidence>
<comment type="catalytic activity">
    <reaction evidence="1">
        <text>a uridine in RNA = a pseudouridine in RNA</text>
        <dbReference type="Rhea" id="RHEA:48348"/>
        <dbReference type="Rhea" id="RHEA-COMP:12068"/>
        <dbReference type="Rhea" id="RHEA-COMP:12069"/>
        <dbReference type="ChEBI" id="CHEBI:65314"/>
        <dbReference type="ChEBI" id="CHEBI:65315"/>
    </reaction>
</comment>
<dbReference type="Proteomes" id="UP000015816">
    <property type="component" value="Unassembled WGS sequence"/>
</dbReference>
<organism evidence="5 6">
    <name type="scientific">Helicobacter pylori SouthAfrica50</name>
    <dbReference type="NCBI Taxonomy" id="1352357"/>
    <lineage>
        <taxon>Bacteria</taxon>
        <taxon>Pseudomonadati</taxon>
        <taxon>Campylobacterota</taxon>
        <taxon>Epsilonproteobacteria</taxon>
        <taxon>Campylobacterales</taxon>
        <taxon>Helicobacteraceae</taxon>
        <taxon>Helicobacter</taxon>
    </lineage>
</organism>
<sequence length="62" mass="7206">MEIKTGRTHQIRVHLKHINHPIIGDTLYNNEPSSAKRLMLHAHKIALLGYEFEAIAPKEFEF</sequence>
<dbReference type="GO" id="GO:0003723">
    <property type="term" value="F:RNA binding"/>
    <property type="evidence" value="ECO:0007669"/>
    <property type="project" value="InterPro"/>
</dbReference>
<comment type="similarity">
    <text evidence="2">Belongs to the pseudouridine synthase RluA family.</text>
</comment>
<accession>T2S748</accession>
<evidence type="ECO:0000256" key="1">
    <source>
        <dbReference type="ARBA" id="ARBA00000073"/>
    </source>
</evidence>
<evidence type="ECO:0000256" key="4">
    <source>
        <dbReference type="ARBA" id="ARBA00033164"/>
    </source>
</evidence>
<reference evidence="5 6" key="1">
    <citation type="journal article" date="2013" name="Genome Announc.">
        <title>Genome Sequences of Three hpAfrica2 Strains of Helicobacter pylori.</title>
        <authorList>
            <person name="Duncan S.S."/>
            <person name="Bertoli M.T."/>
            <person name="Kersulyte D."/>
            <person name="Valk P.L."/>
            <person name="Tamma S."/>
            <person name="Segal I."/>
            <person name="McClain M.S."/>
            <person name="Cover T.L."/>
            <person name="Berg D.E."/>
        </authorList>
    </citation>
    <scope>NUCLEOTIDE SEQUENCE [LARGE SCALE GENOMIC DNA]</scope>
    <source>
        <strain evidence="5 6">SouthAfrica50</strain>
    </source>
</reference>
<dbReference type="InterPro" id="IPR050188">
    <property type="entry name" value="RluA_PseudoU_synthase"/>
</dbReference>
<dbReference type="AlphaFoldDB" id="T2S748"/>
<name>T2S748_HELPX</name>
<dbReference type="GO" id="GO:0140098">
    <property type="term" value="F:catalytic activity, acting on RNA"/>
    <property type="evidence" value="ECO:0007669"/>
    <property type="project" value="UniProtKB-ARBA"/>
</dbReference>
<dbReference type="PANTHER" id="PTHR21600">
    <property type="entry name" value="MITOCHONDRIAL RNA PSEUDOURIDINE SYNTHASE"/>
    <property type="match status" value="1"/>
</dbReference>
<dbReference type="PANTHER" id="PTHR21600:SF44">
    <property type="entry name" value="RIBOSOMAL LARGE SUBUNIT PSEUDOURIDINE SYNTHASE D"/>
    <property type="match status" value="1"/>
</dbReference>
<evidence type="ECO:0000256" key="2">
    <source>
        <dbReference type="ARBA" id="ARBA00010876"/>
    </source>
</evidence>
<protein>
    <recommendedName>
        <fullName evidence="3">RNA pseudouridylate synthase</fullName>
    </recommendedName>
    <alternativeName>
        <fullName evidence="4">RNA-uridine isomerase</fullName>
    </alternativeName>
</protein>
<dbReference type="SUPFAM" id="SSF55120">
    <property type="entry name" value="Pseudouridine synthase"/>
    <property type="match status" value="1"/>
</dbReference>
<evidence type="ECO:0000256" key="3">
    <source>
        <dbReference type="ARBA" id="ARBA00031870"/>
    </source>
</evidence>